<organism evidence="8 9">
    <name type="scientific">Pseudomonas corrugata</name>
    <dbReference type="NCBI Taxonomy" id="47879"/>
    <lineage>
        <taxon>Bacteria</taxon>
        <taxon>Pseudomonadati</taxon>
        <taxon>Pseudomonadota</taxon>
        <taxon>Gammaproteobacteria</taxon>
        <taxon>Pseudomonadales</taxon>
        <taxon>Pseudomonadaceae</taxon>
        <taxon>Pseudomonas</taxon>
    </lineage>
</organism>
<proteinExistence type="inferred from homology"/>
<keyword evidence="5 6" id="KW-0238">DNA-binding</keyword>
<dbReference type="Proteomes" id="UP000663914">
    <property type="component" value="Chromosome"/>
</dbReference>
<sequence>MEKRDESICDSVRRSVHQADLVKSRPAWRQAATGPNTKNLTVPHPQSRFVLISVFRTFAKDKAWKIIPQHPLADEAIQLLDYNAGFQAINWELMNTREYQNHECKNVCMAECLSPHVVAPANFSRIYVPNDEVRQLCEAKMRQVNLATPITVNHGMFL</sequence>
<evidence type="ECO:0000313" key="9">
    <source>
        <dbReference type="Proteomes" id="UP000663914"/>
    </source>
</evidence>
<gene>
    <name evidence="8" type="ORF">C4C32_24320</name>
</gene>
<keyword evidence="2" id="KW-0328">Glycosyltransferase</keyword>
<keyword evidence="3" id="KW-0808">Transferase</keyword>
<evidence type="ECO:0000313" key="8">
    <source>
        <dbReference type="EMBL" id="QTH13638.1"/>
    </source>
</evidence>
<evidence type="ECO:0000256" key="1">
    <source>
        <dbReference type="ARBA" id="ARBA00022649"/>
    </source>
</evidence>
<reference evidence="8" key="2">
    <citation type="submission" date="2021-03" db="EMBL/GenBank/DDBJ databases">
        <authorList>
            <person name="Valentovich L.N."/>
            <person name="Akhremchuk A.E."/>
            <person name="Miamin V.E."/>
        </authorList>
    </citation>
    <scope>NUCLEOTIDE SEQUENCE</scope>
    <source>
        <strain evidence="8">3prime</strain>
    </source>
</reference>
<keyword evidence="4" id="KW-0548">Nucleotidyltransferase</keyword>
<dbReference type="PROSITE" id="PS52018">
    <property type="entry name" value="DART"/>
    <property type="match status" value="1"/>
</dbReference>
<comment type="caution">
    <text evidence="6">Lacks conserved residue(s) required for the propagation of feature annotation.</text>
</comment>
<dbReference type="AlphaFoldDB" id="A0A8B6UP11"/>
<comment type="similarity">
    <text evidence="6">Belongs to the DarT ADP-ribosyltransferase family.</text>
</comment>
<evidence type="ECO:0000256" key="2">
    <source>
        <dbReference type="ARBA" id="ARBA00022676"/>
    </source>
</evidence>
<accession>A0A8B6UP11</accession>
<reference evidence="8" key="1">
    <citation type="book" date="2019" name="MICROBIAL BIOTECHNOLOGY" publisher="Unknown Publisher">
        <title>Optimization of recombineering for directed mutagenesis of bacteria Pseudomonas corrugata 3'.</title>
        <authorList>
            <person name="Buinitskaja S.V."/>
            <person name="Pilipenok N."/>
            <person name="Valentovich L.N."/>
        </authorList>
    </citation>
    <scope>NUCLEOTIDE SEQUENCE</scope>
    <source>
        <strain evidence="8">3prime</strain>
    </source>
</reference>
<dbReference type="GO" id="GO:0016779">
    <property type="term" value="F:nucleotidyltransferase activity"/>
    <property type="evidence" value="ECO:0007669"/>
    <property type="project" value="UniProtKB-KW"/>
</dbReference>
<feature type="domain" description="DarT" evidence="7">
    <location>
        <begin position="1"/>
        <end position="158"/>
    </location>
</feature>
<name>A0A8B6UP11_9PSED</name>
<evidence type="ECO:0000256" key="6">
    <source>
        <dbReference type="PROSITE-ProRule" id="PRU01362"/>
    </source>
</evidence>
<evidence type="ECO:0000256" key="5">
    <source>
        <dbReference type="ARBA" id="ARBA00023125"/>
    </source>
</evidence>
<protein>
    <submittedName>
        <fullName evidence="8">DUF4433 domain-containing protein</fullName>
    </submittedName>
</protein>
<dbReference type="EMBL" id="CP072011">
    <property type="protein sequence ID" value="QTH13638.1"/>
    <property type="molecule type" value="Genomic_DNA"/>
</dbReference>
<dbReference type="GO" id="GO:0003677">
    <property type="term" value="F:DNA binding"/>
    <property type="evidence" value="ECO:0007669"/>
    <property type="project" value="UniProtKB-UniRule"/>
</dbReference>
<keyword evidence="1 6" id="KW-1277">Toxin-antitoxin system</keyword>
<evidence type="ECO:0000256" key="4">
    <source>
        <dbReference type="ARBA" id="ARBA00022695"/>
    </source>
</evidence>
<evidence type="ECO:0000256" key="3">
    <source>
        <dbReference type="ARBA" id="ARBA00022679"/>
    </source>
</evidence>
<evidence type="ECO:0000259" key="7">
    <source>
        <dbReference type="PROSITE" id="PS52018"/>
    </source>
</evidence>
<dbReference type="GO" id="GO:0016757">
    <property type="term" value="F:glycosyltransferase activity"/>
    <property type="evidence" value="ECO:0007669"/>
    <property type="project" value="UniProtKB-KW"/>
</dbReference>
<dbReference type="InterPro" id="IPR029494">
    <property type="entry name" value="DarT"/>
</dbReference>
<dbReference type="Pfam" id="PF14487">
    <property type="entry name" value="DarT"/>
    <property type="match status" value="1"/>
</dbReference>